<organism evidence="1 2">
    <name type="scientific">Datura stramonium</name>
    <name type="common">Jimsonweed</name>
    <name type="synonym">Common thornapple</name>
    <dbReference type="NCBI Taxonomy" id="4076"/>
    <lineage>
        <taxon>Eukaryota</taxon>
        <taxon>Viridiplantae</taxon>
        <taxon>Streptophyta</taxon>
        <taxon>Embryophyta</taxon>
        <taxon>Tracheophyta</taxon>
        <taxon>Spermatophyta</taxon>
        <taxon>Magnoliopsida</taxon>
        <taxon>eudicotyledons</taxon>
        <taxon>Gunneridae</taxon>
        <taxon>Pentapetalae</taxon>
        <taxon>asterids</taxon>
        <taxon>lamiids</taxon>
        <taxon>Solanales</taxon>
        <taxon>Solanaceae</taxon>
        <taxon>Solanoideae</taxon>
        <taxon>Datureae</taxon>
        <taxon>Datura</taxon>
    </lineage>
</organism>
<evidence type="ECO:0000313" key="1">
    <source>
        <dbReference type="EMBL" id="MCD7462399.1"/>
    </source>
</evidence>
<protein>
    <submittedName>
        <fullName evidence="1">Uncharacterized protein</fullName>
    </submittedName>
</protein>
<name>A0ABS8SVC5_DATST</name>
<proteinExistence type="predicted"/>
<evidence type="ECO:0000313" key="2">
    <source>
        <dbReference type="Proteomes" id="UP000823775"/>
    </source>
</evidence>
<dbReference type="Proteomes" id="UP000823775">
    <property type="component" value="Unassembled WGS sequence"/>
</dbReference>
<accession>A0ABS8SVC5</accession>
<gene>
    <name evidence="1" type="ORF">HAX54_048418</name>
</gene>
<dbReference type="EMBL" id="JACEIK010000799">
    <property type="protein sequence ID" value="MCD7462399.1"/>
    <property type="molecule type" value="Genomic_DNA"/>
</dbReference>
<reference evidence="1 2" key="1">
    <citation type="journal article" date="2021" name="BMC Genomics">
        <title>Datura genome reveals duplications of psychoactive alkaloid biosynthetic genes and high mutation rate following tissue culture.</title>
        <authorList>
            <person name="Rajewski A."/>
            <person name="Carter-House D."/>
            <person name="Stajich J."/>
            <person name="Litt A."/>
        </authorList>
    </citation>
    <scope>NUCLEOTIDE SEQUENCE [LARGE SCALE GENOMIC DNA]</scope>
    <source>
        <strain evidence="1">AR-01</strain>
    </source>
</reference>
<comment type="caution">
    <text evidence="1">The sequence shown here is derived from an EMBL/GenBank/DDBJ whole genome shotgun (WGS) entry which is preliminary data.</text>
</comment>
<sequence>MFFEGEFEQEKVDYMGAIVPSLRPVNAKFDMTSIYNGLSGYGGGVQGNRRNRGPPPNDSTDAMIEAISSKVLTKPESTELGVNKMHEELCSLGKMVESNSWSGKWNKYP</sequence>
<keyword evidence="2" id="KW-1185">Reference proteome</keyword>